<dbReference type="RefSeq" id="WP_015590522.1">
    <property type="nucleotide sequence ID" value="NC_021169.1"/>
</dbReference>
<dbReference type="eggNOG" id="arCOG02206">
    <property type="taxonomic scope" value="Archaea"/>
</dbReference>
<dbReference type="STRING" id="387631.Asulf_00919"/>
<keyword evidence="2" id="KW-0472">Membrane</keyword>
<feature type="compositionally biased region" description="Basic residues" evidence="1">
    <location>
        <begin position="1"/>
        <end position="10"/>
    </location>
</feature>
<dbReference type="GeneID" id="15392560"/>
<dbReference type="Pfam" id="PF19094">
    <property type="entry name" value="EMC6_arch"/>
    <property type="match status" value="1"/>
</dbReference>
<gene>
    <name evidence="3" type="ORF">Asulf_00919</name>
</gene>
<organism evidence="3 4">
    <name type="scientific">Archaeoglobus sulfaticallidus PM70-1</name>
    <dbReference type="NCBI Taxonomy" id="387631"/>
    <lineage>
        <taxon>Archaea</taxon>
        <taxon>Methanobacteriati</taxon>
        <taxon>Methanobacteriota</taxon>
        <taxon>Archaeoglobi</taxon>
        <taxon>Archaeoglobales</taxon>
        <taxon>Archaeoglobaceae</taxon>
        <taxon>Archaeoglobus</taxon>
    </lineage>
</organism>
<proteinExistence type="predicted"/>
<keyword evidence="4" id="KW-1185">Reference proteome</keyword>
<dbReference type="InterPro" id="IPR043941">
    <property type="entry name" value="EMC6-arch"/>
</dbReference>
<accession>N0BBE8</accession>
<keyword evidence="2" id="KW-0812">Transmembrane</keyword>
<feature type="region of interest" description="Disordered" evidence="1">
    <location>
        <begin position="1"/>
        <end position="26"/>
    </location>
</feature>
<sequence>MAKKKRKFDARKKEGKDVKDRDVKDSKPEAELVLTPKHELAKTFIPLFFGLIAGIISYLITGDVRSRDPISIVVLVIFIYINKFIMPKFDITLQSKDWVGFAFLTFATWYISWTLLLNI</sequence>
<dbReference type="KEGG" id="ast:Asulf_00919"/>
<protein>
    <submittedName>
        <fullName evidence="3">Uncharacterized protein</fullName>
    </submittedName>
</protein>
<feature type="compositionally biased region" description="Basic and acidic residues" evidence="1">
    <location>
        <begin position="11"/>
        <end position="26"/>
    </location>
</feature>
<feature type="transmembrane region" description="Helical" evidence="2">
    <location>
        <begin position="98"/>
        <end position="116"/>
    </location>
</feature>
<dbReference type="HOGENOM" id="CLU_144574_1_1_2"/>
<dbReference type="Proteomes" id="UP000013307">
    <property type="component" value="Chromosome"/>
</dbReference>
<evidence type="ECO:0000256" key="1">
    <source>
        <dbReference type="SAM" id="MobiDB-lite"/>
    </source>
</evidence>
<evidence type="ECO:0000313" key="3">
    <source>
        <dbReference type="EMBL" id="AGK60924.1"/>
    </source>
</evidence>
<reference evidence="3 4" key="1">
    <citation type="journal article" date="2013" name="Genome Announc.">
        <title>Complete Genome Sequence of the Thermophilic and Facultatively Chemolithoautotrophic Sulfate Reducer Archaeoglobus sulfaticallidus Strain PM70-1T.</title>
        <authorList>
            <person name="Stokke R."/>
            <person name="Hocking W.P."/>
            <person name="Steinsbu B.O."/>
            <person name="Steen I.H."/>
        </authorList>
    </citation>
    <scope>NUCLEOTIDE SEQUENCE [LARGE SCALE GENOMIC DNA]</scope>
    <source>
        <strain evidence="3">PM70-1</strain>
    </source>
</reference>
<feature type="transmembrane region" description="Helical" evidence="2">
    <location>
        <begin position="70"/>
        <end position="86"/>
    </location>
</feature>
<name>N0BBE8_9EURY</name>
<dbReference type="EMBL" id="CP005290">
    <property type="protein sequence ID" value="AGK60924.1"/>
    <property type="molecule type" value="Genomic_DNA"/>
</dbReference>
<evidence type="ECO:0000256" key="2">
    <source>
        <dbReference type="SAM" id="Phobius"/>
    </source>
</evidence>
<evidence type="ECO:0000313" key="4">
    <source>
        <dbReference type="Proteomes" id="UP000013307"/>
    </source>
</evidence>
<keyword evidence="2" id="KW-1133">Transmembrane helix</keyword>
<dbReference type="AlphaFoldDB" id="N0BBE8"/>
<feature type="transmembrane region" description="Helical" evidence="2">
    <location>
        <begin position="44"/>
        <end position="64"/>
    </location>
</feature>